<organism evidence="1 2">
    <name type="scientific">Lentinus brumalis</name>
    <dbReference type="NCBI Taxonomy" id="2498619"/>
    <lineage>
        <taxon>Eukaryota</taxon>
        <taxon>Fungi</taxon>
        <taxon>Dikarya</taxon>
        <taxon>Basidiomycota</taxon>
        <taxon>Agaricomycotina</taxon>
        <taxon>Agaricomycetes</taxon>
        <taxon>Polyporales</taxon>
        <taxon>Polyporaceae</taxon>
        <taxon>Lentinus</taxon>
    </lineage>
</organism>
<dbReference type="Proteomes" id="UP000256964">
    <property type="component" value="Unassembled WGS sequence"/>
</dbReference>
<evidence type="ECO:0000313" key="2">
    <source>
        <dbReference type="Proteomes" id="UP000256964"/>
    </source>
</evidence>
<dbReference type="AlphaFoldDB" id="A0A371CYB8"/>
<reference evidence="1 2" key="1">
    <citation type="journal article" date="2018" name="Biotechnol. Biofuels">
        <title>Integrative visual omics of the white-rot fungus Polyporus brumalis exposes the biotechnological potential of its oxidative enzymes for delignifying raw plant biomass.</title>
        <authorList>
            <person name="Miyauchi S."/>
            <person name="Rancon A."/>
            <person name="Drula E."/>
            <person name="Hage H."/>
            <person name="Chaduli D."/>
            <person name="Favel A."/>
            <person name="Grisel S."/>
            <person name="Henrissat B."/>
            <person name="Herpoel-Gimbert I."/>
            <person name="Ruiz-Duenas F.J."/>
            <person name="Chevret D."/>
            <person name="Hainaut M."/>
            <person name="Lin J."/>
            <person name="Wang M."/>
            <person name="Pangilinan J."/>
            <person name="Lipzen A."/>
            <person name="Lesage-Meessen L."/>
            <person name="Navarro D."/>
            <person name="Riley R."/>
            <person name="Grigoriev I.V."/>
            <person name="Zhou S."/>
            <person name="Raouche S."/>
            <person name="Rosso M.N."/>
        </authorList>
    </citation>
    <scope>NUCLEOTIDE SEQUENCE [LARGE SCALE GENOMIC DNA]</scope>
    <source>
        <strain evidence="1 2">BRFM 1820</strain>
    </source>
</reference>
<accession>A0A371CYB8</accession>
<proteinExistence type="predicted"/>
<dbReference type="EMBL" id="KZ857439">
    <property type="protein sequence ID" value="RDX45284.1"/>
    <property type="molecule type" value="Genomic_DNA"/>
</dbReference>
<gene>
    <name evidence="1" type="ORF">OH76DRAFT_1408247</name>
</gene>
<sequence>MMRRLLRPARPDRVSWEHYTLSLIGTKWGYPLYRPLKVPLFALVSFECNEWVRHQAPDFQPPPEQQKRQILVRGHDLPKPSSGRCTPKEYKWTLKFQRKHVDRWRYTGDKNDLKDYMRNNYALLLEGTSELRGQYFEGPFLPLQVTMVYETVNADVWYAHSGSSRGPRLSSEEVQDRALLVGFTENLWRCIYLHYCSMRKKTDPINDRAMIKMSRQLLDPVNDIIEYIMKKSELDPEVHFAVAYYSDVVTFLEQYNGGAWPRESTFVELLLKHEPTIDKDSSGVASLNPLNPHPTLHQAASVTIRNAVHHVAQSVNNFPHVVETMLHHHQGDSKSLHAIRDSTLSKE</sequence>
<keyword evidence="2" id="KW-1185">Reference proteome</keyword>
<evidence type="ECO:0000313" key="1">
    <source>
        <dbReference type="EMBL" id="RDX45284.1"/>
    </source>
</evidence>
<protein>
    <submittedName>
        <fullName evidence="1">Uncharacterized protein</fullName>
    </submittedName>
</protein>
<name>A0A371CYB8_9APHY</name>